<dbReference type="SUPFAM" id="SSF54523">
    <property type="entry name" value="Pili subunits"/>
    <property type="match status" value="1"/>
</dbReference>
<dbReference type="Gene3D" id="3.30.700.10">
    <property type="entry name" value="Glycoprotein, Type 4 Pilin"/>
    <property type="match status" value="1"/>
</dbReference>
<proteinExistence type="predicted"/>
<dbReference type="Pfam" id="PF07963">
    <property type="entry name" value="N_methyl"/>
    <property type="match status" value="1"/>
</dbReference>
<keyword evidence="1" id="KW-0812">Transmembrane</keyword>
<dbReference type="AlphaFoldDB" id="A0A1F5WP50"/>
<reference evidence="2 3" key="1">
    <citation type="journal article" date="2016" name="Nat. Commun.">
        <title>Thousands of microbial genomes shed light on interconnected biogeochemical processes in an aquifer system.</title>
        <authorList>
            <person name="Anantharaman K."/>
            <person name="Brown C.T."/>
            <person name="Hug L.A."/>
            <person name="Sharon I."/>
            <person name="Castelle C.J."/>
            <person name="Probst A.J."/>
            <person name="Thomas B.C."/>
            <person name="Singh A."/>
            <person name="Wilkins M.J."/>
            <person name="Karaoz U."/>
            <person name="Brodie E.L."/>
            <person name="Williams K.H."/>
            <person name="Hubbard S.S."/>
            <person name="Banfield J.F."/>
        </authorList>
    </citation>
    <scope>NUCLEOTIDE SEQUENCE [LARGE SCALE GENOMIC DNA]</scope>
</reference>
<accession>A0A1F5WP50</accession>
<gene>
    <name evidence="2" type="ORF">A3F23_01655</name>
</gene>
<dbReference type="InterPro" id="IPR045584">
    <property type="entry name" value="Pilin-like"/>
</dbReference>
<organism evidence="2 3">
    <name type="scientific">Candidatus Giovannonibacteria bacterium RIFCSPHIGHO2_12_FULL_43_15</name>
    <dbReference type="NCBI Taxonomy" id="1798341"/>
    <lineage>
        <taxon>Bacteria</taxon>
        <taxon>Candidatus Giovannoniibacteriota</taxon>
    </lineage>
</organism>
<feature type="transmembrane region" description="Helical" evidence="1">
    <location>
        <begin position="7"/>
        <end position="30"/>
    </location>
</feature>
<protein>
    <recommendedName>
        <fullName evidence="4">Type II secretion system protein GspG C-terminal domain-containing protein</fullName>
    </recommendedName>
</protein>
<dbReference type="PROSITE" id="PS00409">
    <property type="entry name" value="PROKAR_NTER_METHYL"/>
    <property type="match status" value="1"/>
</dbReference>
<keyword evidence="1" id="KW-0472">Membrane</keyword>
<sequence length="156" mass="16183">MKKGFTLIELMLVFAIIGILVSLVAVQVGASRNKANDAKIKAQVYGAKGAAEIYFGTNDGYGLANASQATGGATCTGNMFADQNSGMSSYGKATNYPPGTNLICVQNLSTFAFAASMSVIEDYWCVDSIGSPGLITISNPGNILSSDDSCPKMDAK</sequence>
<name>A0A1F5WP50_9BACT</name>
<evidence type="ECO:0000256" key="1">
    <source>
        <dbReference type="SAM" id="Phobius"/>
    </source>
</evidence>
<evidence type="ECO:0000313" key="3">
    <source>
        <dbReference type="Proteomes" id="UP000177723"/>
    </source>
</evidence>
<evidence type="ECO:0008006" key="4">
    <source>
        <dbReference type="Google" id="ProtNLM"/>
    </source>
</evidence>
<comment type="caution">
    <text evidence="2">The sequence shown here is derived from an EMBL/GenBank/DDBJ whole genome shotgun (WGS) entry which is preliminary data.</text>
</comment>
<dbReference type="NCBIfam" id="TIGR02532">
    <property type="entry name" value="IV_pilin_GFxxxE"/>
    <property type="match status" value="1"/>
</dbReference>
<dbReference type="EMBL" id="MFHT01000018">
    <property type="protein sequence ID" value="OGF77429.1"/>
    <property type="molecule type" value="Genomic_DNA"/>
</dbReference>
<dbReference type="Proteomes" id="UP000177723">
    <property type="component" value="Unassembled WGS sequence"/>
</dbReference>
<dbReference type="InterPro" id="IPR012902">
    <property type="entry name" value="N_methyl_site"/>
</dbReference>
<keyword evidence="1" id="KW-1133">Transmembrane helix</keyword>
<evidence type="ECO:0000313" key="2">
    <source>
        <dbReference type="EMBL" id="OGF77429.1"/>
    </source>
</evidence>